<evidence type="ECO:0000313" key="8">
    <source>
        <dbReference type="Proteomes" id="UP000000376"/>
    </source>
</evidence>
<evidence type="ECO:0000259" key="6">
    <source>
        <dbReference type="PROSITE" id="PS50059"/>
    </source>
</evidence>
<keyword evidence="2 4" id="KW-0697">Rotamase</keyword>
<dbReference type="InterPro" id="IPR046357">
    <property type="entry name" value="PPIase_dom_sf"/>
</dbReference>
<accession>D7BNX7</accession>
<comment type="similarity">
    <text evidence="5">Belongs to the FKBP-type PPIase family.</text>
</comment>
<dbReference type="GO" id="GO:0003755">
    <property type="term" value="F:peptidyl-prolyl cis-trans isomerase activity"/>
    <property type="evidence" value="ECO:0007669"/>
    <property type="project" value="UniProtKB-UniRule"/>
</dbReference>
<dbReference type="EMBL" id="CP002045">
    <property type="protein sequence ID" value="ADH92626.1"/>
    <property type="molecule type" value="Genomic_DNA"/>
</dbReference>
<name>D7BNX7_ARCHD</name>
<feature type="domain" description="PPIase FKBP-type" evidence="6">
    <location>
        <begin position="201"/>
        <end position="265"/>
    </location>
</feature>
<gene>
    <name evidence="7" type="ordered locus">Arch_0901</name>
</gene>
<dbReference type="STRING" id="644284.Arch_0901"/>
<evidence type="ECO:0000256" key="4">
    <source>
        <dbReference type="PROSITE-ProRule" id="PRU00277"/>
    </source>
</evidence>
<dbReference type="KEGG" id="ahe:Arch_0901"/>
<evidence type="ECO:0000256" key="5">
    <source>
        <dbReference type="RuleBase" id="RU003915"/>
    </source>
</evidence>
<proteinExistence type="inferred from homology"/>
<evidence type="ECO:0000256" key="2">
    <source>
        <dbReference type="ARBA" id="ARBA00023110"/>
    </source>
</evidence>
<keyword evidence="8" id="KW-1185">Reference proteome</keyword>
<dbReference type="PROSITE" id="PS50059">
    <property type="entry name" value="FKBP_PPIASE"/>
    <property type="match status" value="1"/>
</dbReference>
<dbReference type="Proteomes" id="UP000000376">
    <property type="component" value="Chromosome"/>
</dbReference>
<dbReference type="InterPro" id="IPR001179">
    <property type="entry name" value="PPIase_FKBP_dom"/>
</dbReference>
<comment type="catalytic activity">
    <reaction evidence="1 4 5">
        <text>[protein]-peptidylproline (omega=180) = [protein]-peptidylproline (omega=0)</text>
        <dbReference type="Rhea" id="RHEA:16237"/>
        <dbReference type="Rhea" id="RHEA-COMP:10747"/>
        <dbReference type="Rhea" id="RHEA-COMP:10748"/>
        <dbReference type="ChEBI" id="CHEBI:83833"/>
        <dbReference type="ChEBI" id="CHEBI:83834"/>
        <dbReference type="EC" id="5.2.1.8"/>
    </reaction>
</comment>
<dbReference type="RefSeq" id="WP_013170122.1">
    <property type="nucleotide sequence ID" value="NC_014218.1"/>
</dbReference>
<dbReference type="eggNOG" id="COG0545">
    <property type="taxonomic scope" value="Bacteria"/>
</dbReference>
<evidence type="ECO:0000313" key="7">
    <source>
        <dbReference type="EMBL" id="ADH92626.1"/>
    </source>
</evidence>
<organism evidence="7 8">
    <name type="scientific">Arcanobacterium haemolyticum (strain ATCC 9345 / DSM 20595 / CCM 5947 / CCUG 17215 / LMG 16163 / NBRC 15585 / NCTC 8452 / 11018)</name>
    <dbReference type="NCBI Taxonomy" id="644284"/>
    <lineage>
        <taxon>Bacteria</taxon>
        <taxon>Bacillati</taxon>
        <taxon>Actinomycetota</taxon>
        <taxon>Actinomycetes</taxon>
        <taxon>Actinomycetales</taxon>
        <taxon>Actinomycetaceae</taxon>
        <taxon>Arcanobacterium</taxon>
    </lineage>
</organism>
<keyword evidence="3 4" id="KW-0413">Isomerase</keyword>
<dbReference type="HOGENOM" id="CLU_053307_1_0_11"/>
<dbReference type="AlphaFoldDB" id="D7BNX7"/>
<dbReference type="Gene3D" id="3.10.50.40">
    <property type="match status" value="1"/>
</dbReference>
<dbReference type="EC" id="5.2.1.8" evidence="5"/>
<dbReference type="Pfam" id="PF00254">
    <property type="entry name" value="FKBP_C"/>
    <property type="match status" value="1"/>
</dbReference>
<sequence length="289" mass="30127">MNKVVAGALALFGFILGIAISTVIWNVTHERGEFSLRVEGNFGAVVTVTTTGEPASDKRDVRFLMSGSGREITKDQQVLMRATKFTASGYEWSQVADLPTIVSGVANSKSVGKLADVVVGKKEGSRLAIIQPTDGHVSITIVDILPTRIAGTQQTQITDPLIPQITSNDDGVPVPSAISGEIGNVKVAPIIVGKGAQITDGDIVYANYVLAKADGSVIESTFTNGNPPAYIAVEDVFPGLHAGLVDQRVGSRVAIVVPSAQAQGEGDVIIVVDILAVADKKPSAKSTNV</sequence>
<protein>
    <recommendedName>
        <fullName evidence="5">Peptidyl-prolyl cis-trans isomerase</fullName>
        <ecNumber evidence="5">5.2.1.8</ecNumber>
    </recommendedName>
</protein>
<dbReference type="SUPFAM" id="SSF54534">
    <property type="entry name" value="FKBP-like"/>
    <property type="match status" value="1"/>
</dbReference>
<reference evidence="7 8" key="1">
    <citation type="journal article" date="2010" name="Stand. Genomic Sci.">
        <title>Complete genome sequence of Arcanobacterium haemolyticum type strain (11018).</title>
        <authorList>
            <person name="Yasawong M."/>
            <person name="Teshima H."/>
            <person name="Lapidus A."/>
            <person name="Nolan M."/>
            <person name="Lucas S."/>
            <person name="Glavina Del Rio T."/>
            <person name="Tice H."/>
            <person name="Cheng J."/>
            <person name="Bruce D."/>
            <person name="Detter C."/>
            <person name="Tapia R."/>
            <person name="Han C."/>
            <person name="Goodwin L."/>
            <person name="Pitluck S."/>
            <person name="Liolios K."/>
            <person name="Ivanova N."/>
            <person name="Mavromatis K."/>
            <person name="Mikhailova N."/>
            <person name="Pati A."/>
            <person name="Chen A."/>
            <person name="Palaniappan K."/>
            <person name="Land M."/>
            <person name="Hauser L."/>
            <person name="Chang Y."/>
            <person name="Jeffries C."/>
            <person name="Rohde M."/>
            <person name="Sikorski J."/>
            <person name="Pukall R."/>
            <person name="Goker M."/>
            <person name="Woyke T."/>
            <person name="Bristow J."/>
            <person name="Eisen J."/>
            <person name="Markowitz V."/>
            <person name="Hugenholtz P."/>
            <person name="Kyrpides N."/>
            <person name="Klenk H."/>
        </authorList>
    </citation>
    <scope>NUCLEOTIDE SEQUENCE [LARGE SCALE GENOMIC DNA]</scope>
    <source>
        <strain evidence="8">ATCC 9345 / DSM 20595 / CCUG 17215 / LMG 16163 / NBRC 15585 / NCTC 8452 / 11018</strain>
    </source>
</reference>
<evidence type="ECO:0000256" key="1">
    <source>
        <dbReference type="ARBA" id="ARBA00000971"/>
    </source>
</evidence>
<dbReference type="OrthoDB" id="25996at2"/>
<evidence type="ECO:0000256" key="3">
    <source>
        <dbReference type="ARBA" id="ARBA00023235"/>
    </source>
</evidence>